<proteinExistence type="predicted"/>
<keyword evidence="2" id="KW-1185">Reference proteome</keyword>
<dbReference type="EMBL" id="LRGB01006908">
    <property type="protein sequence ID" value="KZS01420.1"/>
    <property type="molecule type" value="Genomic_DNA"/>
</dbReference>
<reference evidence="1 2" key="1">
    <citation type="submission" date="2016-03" db="EMBL/GenBank/DDBJ databases">
        <title>EvidentialGene: Evidence-directed Construction of Genes on Genomes.</title>
        <authorList>
            <person name="Gilbert D.G."/>
            <person name="Choi J.-H."/>
            <person name="Mockaitis K."/>
            <person name="Colbourne J."/>
            <person name="Pfrender M."/>
        </authorList>
    </citation>
    <scope>NUCLEOTIDE SEQUENCE [LARGE SCALE GENOMIC DNA]</scope>
    <source>
        <strain evidence="1 2">Xinb3</strain>
        <tissue evidence="1">Complete organism</tissue>
    </source>
</reference>
<comment type="caution">
    <text evidence="1">The sequence shown here is derived from an EMBL/GenBank/DDBJ whole genome shotgun (WGS) entry which is preliminary data.</text>
</comment>
<feature type="non-terminal residue" evidence="1">
    <location>
        <position position="1"/>
    </location>
</feature>
<name>A0A164IMQ0_9CRUS</name>
<evidence type="ECO:0000313" key="1">
    <source>
        <dbReference type="EMBL" id="KZS01420.1"/>
    </source>
</evidence>
<gene>
    <name evidence="1" type="ORF">APZ42_001933</name>
</gene>
<accession>A0A164IMQ0</accession>
<dbReference type="Proteomes" id="UP000076858">
    <property type="component" value="Unassembled WGS sequence"/>
</dbReference>
<feature type="non-terminal residue" evidence="1">
    <location>
        <position position="55"/>
    </location>
</feature>
<protein>
    <submittedName>
        <fullName evidence="1">Uncharacterized protein</fullName>
    </submittedName>
</protein>
<evidence type="ECO:0000313" key="2">
    <source>
        <dbReference type="Proteomes" id="UP000076858"/>
    </source>
</evidence>
<organism evidence="1 2">
    <name type="scientific">Daphnia magna</name>
    <dbReference type="NCBI Taxonomy" id="35525"/>
    <lineage>
        <taxon>Eukaryota</taxon>
        <taxon>Metazoa</taxon>
        <taxon>Ecdysozoa</taxon>
        <taxon>Arthropoda</taxon>
        <taxon>Crustacea</taxon>
        <taxon>Branchiopoda</taxon>
        <taxon>Diplostraca</taxon>
        <taxon>Cladocera</taxon>
        <taxon>Anomopoda</taxon>
        <taxon>Daphniidae</taxon>
        <taxon>Daphnia</taxon>
    </lineage>
</organism>
<sequence length="55" mass="5795">AGSSWFMLGVKSRIFVVPFSSSVFNVLGPLALPVASISVPIPPLRFCVLVPFSCG</sequence>
<dbReference type="AlphaFoldDB" id="A0A164IMQ0"/>